<dbReference type="OrthoDB" id="4271203at2"/>
<dbReference type="GO" id="GO:0016829">
    <property type="term" value="F:lyase activity"/>
    <property type="evidence" value="ECO:0007669"/>
    <property type="project" value="InterPro"/>
</dbReference>
<dbReference type="EMBL" id="CP019236">
    <property type="protein sequence ID" value="APW36353.1"/>
    <property type="molecule type" value="Genomic_DNA"/>
</dbReference>
<name>A0A1P8JRG8_9BURK</name>
<gene>
    <name evidence="2" type="ORF">RD110_03295</name>
</gene>
<dbReference type="Proteomes" id="UP000186609">
    <property type="component" value="Chromosome"/>
</dbReference>
<dbReference type="Pfam" id="PF06314">
    <property type="entry name" value="ADC"/>
    <property type="match status" value="1"/>
</dbReference>
<evidence type="ECO:0000313" key="2">
    <source>
        <dbReference type="EMBL" id="APW36353.1"/>
    </source>
</evidence>
<evidence type="ECO:0008006" key="4">
    <source>
        <dbReference type="Google" id="ProtNLM"/>
    </source>
</evidence>
<dbReference type="KEGG" id="rhy:RD110_03295"/>
<sequence length="272" mass="30376">MTNSIDTPSRYRMPTVFGPSPGPRQGPNGERFDLSDTPRTIASISFLTDEAELRKLLPPNCELDGEPIVTVEHVTLTELEWLAGRGYSLLSVSYPVRYRGASESVRGSFMPVLWENRCEPILTGREELGFSKLYCELPEPRILQGTRLHTAVWEGHEFIRMAFSDLVVGAPPNSPESDGILHHRYIPSLRQVGESAVDEMVLSPQVSSAKPRYTSFVSGIGEVKFIRSTWEELPTMFHIVNALESLPVLSPRFSYIAEVRGATDLSEQRVLG</sequence>
<evidence type="ECO:0000256" key="1">
    <source>
        <dbReference type="SAM" id="MobiDB-lite"/>
    </source>
</evidence>
<reference evidence="2 3" key="1">
    <citation type="submission" date="2017-01" db="EMBL/GenBank/DDBJ databases">
        <authorList>
            <person name="Mah S.A."/>
            <person name="Swanson W.J."/>
            <person name="Moy G.W."/>
            <person name="Vacquier V.D."/>
        </authorList>
    </citation>
    <scope>NUCLEOTIDE SEQUENCE [LARGE SCALE GENOMIC DNA]</scope>
    <source>
        <strain evidence="2 3">DCY110</strain>
    </source>
</reference>
<dbReference type="InterPro" id="IPR023375">
    <property type="entry name" value="ADC_dom_sf"/>
</dbReference>
<feature type="region of interest" description="Disordered" evidence="1">
    <location>
        <begin position="1"/>
        <end position="34"/>
    </location>
</feature>
<evidence type="ECO:0000313" key="3">
    <source>
        <dbReference type="Proteomes" id="UP000186609"/>
    </source>
</evidence>
<proteinExistence type="predicted"/>
<dbReference type="Gene3D" id="2.40.400.10">
    <property type="entry name" value="Acetoacetate decarboxylase-like"/>
    <property type="match status" value="1"/>
</dbReference>
<dbReference type="AlphaFoldDB" id="A0A1P8JRG8"/>
<accession>A0A1P8JRG8</accession>
<protein>
    <recommendedName>
        <fullName evidence="4">Acetoacetate decarboxylase</fullName>
    </recommendedName>
</protein>
<dbReference type="SUPFAM" id="SSF160104">
    <property type="entry name" value="Acetoacetate decarboxylase-like"/>
    <property type="match status" value="1"/>
</dbReference>
<dbReference type="STRING" id="1842727.RD110_03295"/>
<dbReference type="RefSeq" id="WP_076196671.1">
    <property type="nucleotide sequence ID" value="NZ_CP019236.1"/>
</dbReference>
<organism evidence="2 3">
    <name type="scientific">Rhodoferax koreensis</name>
    <dbReference type="NCBI Taxonomy" id="1842727"/>
    <lineage>
        <taxon>Bacteria</taxon>
        <taxon>Pseudomonadati</taxon>
        <taxon>Pseudomonadota</taxon>
        <taxon>Betaproteobacteria</taxon>
        <taxon>Burkholderiales</taxon>
        <taxon>Comamonadaceae</taxon>
        <taxon>Rhodoferax</taxon>
    </lineage>
</organism>
<keyword evidence="3" id="KW-1185">Reference proteome</keyword>
<dbReference type="InterPro" id="IPR010451">
    <property type="entry name" value="Acetoacetate_decarboxylase"/>
</dbReference>